<dbReference type="EMBL" id="AMRL01000034">
    <property type="protein sequence ID" value="EKE68712.1"/>
    <property type="molecule type" value="Genomic_DNA"/>
</dbReference>
<name>K2J1P0_9PROT</name>
<organism evidence="1 2">
    <name type="scientific">Oceanibaculum indicum P24</name>
    <dbReference type="NCBI Taxonomy" id="1207063"/>
    <lineage>
        <taxon>Bacteria</taxon>
        <taxon>Pseudomonadati</taxon>
        <taxon>Pseudomonadota</taxon>
        <taxon>Alphaproteobacteria</taxon>
        <taxon>Rhodospirillales</taxon>
        <taxon>Oceanibaculaceae</taxon>
        <taxon>Oceanibaculum</taxon>
    </lineage>
</organism>
<dbReference type="Proteomes" id="UP000006746">
    <property type="component" value="Unassembled WGS sequence"/>
</dbReference>
<keyword evidence="2" id="KW-1185">Reference proteome</keyword>
<gene>
    <name evidence="1" type="ORF">P24_17262</name>
</gene>
<sequence>MGAHLGELTPLQARLVRCVADWHAETGGWPSVLQLATVLDQAYGSIYDRVTICARKKWLLRGTQRDPGIRLAPGADIARMRVAGVAALKAAGGAAGGEATRKRHRAARKAKQQRICLCCGNPFDSDGKHNRVCGSCKGTDGWRAGDLDAGYRVVL</sequence>
<reference evidence="1 2" key="1">
    <citation type="journal article" date="2012" name="J. Bacteriol.">
        <title>Genome Sequence of Oceanibaculum indicum Type Strain P24.</title>
        <authorList>
            <person name="Lai Q."/>
            <person name="Shao Z."/>
        </authorList>
    </citation>
    <scope>NUCLEOTIDE SEQUENCE [LARGE SCALE GENOMIC DNA]</scope>
    <source>
        <strain evidence="1 2">P24</strain>
    </source>
</reference>
<dbReference type="STRING" id="1207063.P24_17262"/>
<dbReference type="PATRIC" id="fig|1207063.3.peg.3476"/>
<accession>K2J1P0</accession>
<protein>
    <submittedName>
        <fullName evidence="1">Uncharacterized protein</fullName>
    </submittedName>
</protein>
<evidence type="ECO:0000313" key="2">
    <source>
        <dbReference type="Proteomes" id="UP000006746"/>
    </source>
</evidence>
<comment type="caution">
    <text evidence="1">The sequence shown here is derived from an EMBL/GenBank/DDBJ whole genome shotgun (WGS) entry which is preliminary data.</text>
</comment>
<proteinExistence type="predicted"/>
<dbReference type="RefSeq" id="WP_008946054.1">
    <property type="nucleotide sequence ID" value="NZ_AMRL01000034.1"/>
</dbReference>
<evidence type="ECO:0000313" key="1">
    <source>
        <dbReference type="EMBL" id="EKE68712.1"/>
    </source>
</evidence>
<dbReference type="AlphaFoldDB" id="K2J1P0"/>